<comment type="caution">
    <text evidence="2">The sequence shown here is derived from an EMBL/GenBank/DDBJ whole genome shotgun (WGS) entry which is preliminary data.</text>
</comment>
<evidence type="ECO:0000259" key="1">
    <source>
        <dbReference type="Pfam" id="PF20254"/>
    </source>
</evidence>
<dbReference type="Gene3D" id="2.60.120.200">
    <property type="match status" value="1"/>
</dbReference>
<accession>A0A542CSG8</accession>
<dbReference type="OrthoDB" id="505641at2"/>
<keyword evidence="3" id="KW-1185">Reference proteome</keyword>
<dbReference type="InterPro" id="IPR013320">
    <property type="entry name" value="ConA-like_dom_sf"/>
</dbReference>
<dbReference type="Proteomes" id="UP000320876">
    <property type="component" value="Unassembled WGS sequence"/>
</dbReference>
<dbReference type="SUPFAM" id="SSF49899">
    <property type="entry name" value="Concanavalin A-like lectins/glucanases"/>
    <property type="match status" value="1"/>
</dbReference>
<dbReference type="Pfam" id="PF20254">
    <property type="entry name" value="DMFA2_C"/>
    <property type="match status" value="1"/>
</dbReference>
<evidence type="ECO:0000313" key="3">
    <source>
        <dbReference type="Proteomes" id="UP000320876"/>
    </source>
</evidence>
<sequence>MTRRPVDHSAAAVVGYTDRFSLRPGERIAVSASARSADCAVRVLRISHDGREPVRTPVRVGAPESVRLPHQDFDFGSFGRVPAPPPIGGAIGFACWLWPTALPQGRAAIISQGQPEAGPYAALYLLADGRPAFEVRTGQGVVAVDGELALRPRRWYLLAGGYDPAGGAYLLVLPRDPLAGECGAGEASVPPLGELTVGAAPLLLGGRAEAGTVVDNLDGKLDAPCVFDRVPTAGELTELAAGQASPSGLGATAHWDLACDISGDHMLDPVGGHHGRLHNQPLRAVTGHDWAGDVLDWRHADRGYGAVHFHSDDLADAGWDPAFTLDLPAELDPGCYAIELSTTDGVDRVPFFVRPRLDTEKAPLLLLVPTLSYLAYALDHLRQPVRPEDPREVAARFARDNLLHSLYDRHTDGSGVCTASSLRPLLGMRDDHLFRYLGAAHQYSEDVQLIGWLERQGFAFDLLTDHDLDAEGARALGEYRAVITGSHPEYWTGAMLDAVKSYVDGGGKLGYLGGNGAYWVTAIAGDRRQIAELRRGFSGVRTWEAEPGELHLASTGEPGGLWAERGRSPHTLFGIGSTAAGMTTGTAYRLTPDPGDPAADLILAGVDRSAPLGGYGSVLDGAASFETDGVDVLLGSPPDITLLGRAMLGEEYMSACTGPAFGHPRADPVDDRRADLTLLRRPGGGAVFATGSIGWCGALSHAEDDNDVSRVTANVLRWFVSE</sequence>
<gene>
    <name evidence="2" type="ORF">FB471_5906</name>
</gene>
<dbReference type="InterPro" id="IPR046540">
    <property type="entry name" value="DMFA2_C"/>
</dbReference>
<evidence type="ECO:0000313" key="2">
    <source>
        <dbReference type="EMBL" id="TQI93764.1"/>
    </source>
</evidence>
<dbReference type="RefSeq" id="WP_142002846.1">
    <property type="nucleotide sequence ID" value="NZ_VFML01000002.1"/>
</dbReference>
<organism evidence="2 3">
    <name type="scientific">Amycolatopsis cihanbeyliensis</name>
    <dbReference type="NCBI Taxonomy" id="1128664"/>
    <lineage>
        <taxon>Bacteria</taxon>
        <taxon>Bacillati</taxon>
        <taxon>Actinomycetota</taxon>
        <taxon>Actinomycetes</taxon>
        <taxon>Pseudonocardiales</taxon>
        <taxon>Pseudonocardiaceae</taxon>
        <taxon>Amycolatopsis</taxon>
    </lineage>
</organism>
<reference evidence="2 3" key="1">
    <citation type="submission" date="2019-06" db="EMBL/GenBank/DDBJ databases">
        <title>Sequencing the genomes of 1000 actinobacteria strains.</title>
        <authorList>
            <person name="Klenk H.-P."/>
        </authorList>
    </citation>
    <scope>NUCLEOTIDE SEQUENCE [LARGE SCALE GENOMIC DNA]</scope>
    <source>
        <strain evidence="2 3">DSM 45679</strain>
    </source>
</reference>
<feature type="domain" description="N,N-dimethylformamidase beta subunit-like C-terminal" evidence="1">
    <location>
        <begin position="283"/>
        <end position="701"/>
    </location>
</feature>
<protein>
    <submittedName>
        <fullName evidence="2">N,N-dimethylformamidase</fullName>
    </submittedName>
</protein>
<dbReference type="EMBL" id="VFML01000002">
    <property type="protein sequence ID" value="TQI93764.1"/>
    <property type="molecule type" value="Genomic_DNA"/>
</dbReference>
<dbReference type="AlphaFoldDB" id="A0A542CSG8"/>
<name>A0A542CSG8_AMYCI</name>
<proteinExistence type="predicted"/>